<dbReference type="EMBL" id="MU001671">
    <property type="protein sequence ID" value="KAF2461543.1"/>
    <property type="molecule type" value="Genomic_DNA"/>
</dbReference>
<dbReference type="AlphaFoldDB" id="A0A6A6PDP3"/>
<feature type="compositionally biased region" description="Polar residues" evidence="1">
    <location>
        <begin position="642"/>
        <end position="652"/>
    </location>
</feature>
<feature type="compositionally biased region" description="Acidic residues" evidence="1">
    <location>
        <begin position="123"/>
        <end position="142"/>
    </location>
</feature>
<gene>
    <name evidence="2" type="ORF">BDY21DRAFT_360636</name>
</gene>
<evidence type="ECO:0000313" key="2">
    <source>
        <dbReference type="EMBL" id="KAF2461543.1"/>
    </source>
</evidence>
<feature type="compositionally biased region" description="Pro residues" evidence="1">
    <location>
        <begin position="700"/>
        <end position="712"/>
    </location>
</feature>
<dbReference type="Proteomes" id="UP000799766">
    <property type="component" value="Unassembled WGS sequence"/>
</dbReference>
<feature type="region of interest" description="Disordered" evidence="1">
    <location>
        <begin position="450"/>
        <end position="487"/>
    </location>
</feature>
<feature type="compositionally biased region" description="Polar residues" evidence="1">
    <location>
        <begin position="566"/>
        <end position="575"/>
    </location>
</feature>
<feature type="region of interest" description="Disordered" evidence="1">
    <location>
        <begin position="54"/>
        <end position="179"/>
    </location>
</feature>
<feature type="region of interest" description="Disordered" evidence="1">
    <location>
        <begin position="566"/>
        <end position="715"/>
    </location>
</feature>
<feature type="compositionally biased region" description="Low complexity" evidence="1">
    <location>
        <begin position="472"/>
        <end position="485"/>
    </location>
</feature>
<feature type="region of interest" description="Disordered" evidence="1">
    <location>
        <begin position="508"/>
        <end position="552"/>
    </location>
</feature>
<organism evidence="2 3">
    <name type="scientific">Lineolata rhizophorae</name>
    <dbReference type="NCBI Taxonomy" id="578093"/>
    <lineage>
        <taxon>Eukaryota</taxon>
        <taxon>Fungi</taxon>
        <taxon>Dikarya</taxon>
        <taxon>Ascomycota</taxon>
        <taxon>Pezizomycotina</taxon>
        <taxon>Dothideomycetes</taxon>
        <taxon>Dothideomycetes incertae sedis</taxon>
        <taxon>Lineolatales</taxon>
        <taxon>Lineolataceae</taxon>
        <taxon>Lineolata</taxon>
    </lineage>
</organism>
<feature type="compositionally biased region" description="Acidic residues" evidence="1">
    <location>
        <begin position="152"/>
        <end position="161"/>
    </location>
</feature>
<reference evidence="2" key="1">
    <citation type="journal article" date="2020" name="Stud. Mycol.">
        <title>101 Dothideomycetes genomes: a test case for predicting lifestyles and emergence of pathogens.</title>
        <authorList>
            <person name="Haridas S."/>
            <person name="Albert R."/>
            <person name="Binder M."/>
            <person name="Bloem J."/>
            <person name="Labutti K."/>
            <person name="Salamov A."/>
            <person name="Andreopoulos B."/>
            <person name="Baker S."/>
            <person name="Barry K."/>
            <person name="Bills G."/>
            <person name="Bluhm B."/>
            <person name="Cannon C."/>
            <person name="Castanera R."/>
            <person name="Culley D."/>
            <person name="Daum C."/>
            <person name="Ezra D."/>
            <person name="Gonzalez J."/>
            <person name="Henrissat B."/>
            <person name="Kuo A."/>
            <person name="Liang C."/>
            <person name="Lipzen A."/>
            <person name="Lutzoni F."/>
            <person name="Magnuson J."/>
            <person name="Mondo S."/>
            <person name="Nolan M."/>
            <person name="Ohm R."/>
            <person name="Pangilinan J."/>
            <person name="Park H.-J."/>
            <person name="Ramirez L."/>
            <person name="Alfaro M."/>
            <person name="Sun H."/>
            <person name="Tritt A."/>
            <person name="Yoshinaga Y."/>
            <person name="Zwiers L.-H."/>
            <person name="Turgeon B."/>
            <person name="Goodwin S."/>
            <person name="Spatafora J."/>
            <person name="Crous P."/>
            <person name="Grigoriev I."/>
        </authorList>
    </citation>
    <scope>NUCLEOTIDE SEQUENCE</scope>
    <source>
        <strain evidence="2">ATCC 16933</strain>
    </source>
</reference>
<feature type="compositionally biased region" description="Pro residues" evidence="1">
    <location>
        <begin position="519"/>
        <end position="529"/>
    </location>
</feature>
<accession>A0A6A6PDP3</accession>
<name>A0A6A6PDP3_9PEZI</name>
<feature type="compositionally biased region" description="Low complexity" evidence="1">
    <location>
        <begin position="689"/>
        <end position="699"/>
    </location>
</feature>
<keyword evidence="3" id="KW-1185">Reference proteome</keyword>
<protein>
    <submittedName>
        <fullName evidence="2">Uncharacterized protein</fullName>
    </submittedName>
</protein>
<evidence type="ECO:0000256" key="1">
    <source>
        <dbReference type="SAM" id="MobiDB-lite"/>
    </source>
</evidence>
<feature type="compositionally biased region" description="Polar residues" evidence="1">
    <location>
        <begin position="102"/>
        <end position="119"/>
    </location>
</feature>
<proteinExistence type="predicted"/>
<evidence type="ECO:0000313" key="3">
    <source>
        <dbReference type="Proteomes" id="UP000799766"/>
    </source>
</evidence>
<sequence>MARIHSRALYNWVATQFHANPALRPRDYHAVRTQWGRHERTHVDFDERRRANLPGYSRRTAAAIARRRRRGNQNRGHGPTGAAPVAAPNTGNGQPVSGMAGNGNSQAVQNPVHQAQPTHSAGCEDDENDEDDAPGDLDDDVNDFSKAAEGENNQEDEDVEGSEQLSVSPAAVETPTEQPGLSSLAQEVEEFRASQRVGDHIGDRVEDPAEQSRLSELPSFIGLDEESLEDDNAVDSTEQSAMPSTFPFLGELNEERNLEYDSFFDPSPGFELRQATYGIPQNTTPQDATNGYNYGATEGYTDPNLADGFFNDAGYGNIGNDNFGGPVHQAMNGPDYGTTQGNGLFNDTGYDSMGNVNVDGTQYNNFMAGESMGYASTSHTGMGYYDQTQNNPGIQNGLGHDYEIQNGMGHDYLTQNGIGHGNQSLNSNSYTAAANAGMAQEETDMNASRLHQSGPLMTPPETSPEDEAFPVNLAPLNRPANPPRAQYSYVTTSTGAKKVIKKVASGTPSVGLQSASGSPPAPLNAPANPPRANCSHQSTPATPARPPSETSQRQIVDSFLNQMNNGDELSFNVNSPALTQPAAPPTPTGLAGEMLHMVPPPTPTSPIHGSSLGHRKRNDDDEDADNEDGRKAKRAKKDNDQSKAPAQANGTTLGRCRRRRRRDDDDDHVEEEDGHKMKRRMVEKDDNQAQEPAATSPTPAQAPVPEPEPDVAPAPAIALPFPEFTSIEPLDWAPTWTSGFGPIEPSVLEGTMFNDGFNFDASFFPGFETFQNYAQNGENENAGQELDGVNPLNEDHGQGAAEPTVTNTLGATEDTDHVETGMEQPLHNNLEQFPTVVPDSPVLQAEADNNFPGQLHVMLPAAAQEDSFDLLAFVGGAQPDVQEGAGTGAFDSGAPLLDNFDFDPTSFDLDAFMREENWLQDEVAQPNELESQGEKLNLAASVN</sequence>